<feature type="transmembrane region" description="Helical" evidence="1">
    <location>
        <begin position="57"/>
        <end position="78"/>
    </location>
</feature>
<feature type="transmembrane region" description="Helical" evidence="1">
    <location>
        <begin position="90"/>
        <end position="118"/>
    </location>
</feature>
<dbReference type="STRING" id="655815.ZPR_0455"/>
<keyword evidence="1" id="KW-1133">Transmembrane helix</keyword>
<evidence type="ECO:0000256" key="1">
    <source>
        <dbReference type="SAM" id="Phobius"/>
    </source>
</evidence>
<keyword evidence="1" id="KW-0472">Membrane</keyword>
<keyword evidence="3" id="KW-1185">Reference proteome</keyword>
<reference evidence="2 3" key="1">
    <citation type="journal article" date="2010" name="BMC Genomics">
        <title>The complete genome of Zunongwangia profunda SM-A87 reveals its adaptation to the deep-sea environment and ecological role in sedimentary organic nitrogen degradation.</title>
        <authorList>
            <person name="Qin Q.L."/>
            <person name="Zhang X.Y."/>
            <person name="Wang X.M."/>
            <person name="Liu G.M."/>
            <person name="Chen X.L."/>
            <person name="Xie B.B."/>
            <person name="Dang H.Y."/>
            <person name="Zhou B.C."/>
            <person name="Yu J."/>
            <person name="Zhang Y.Z."/>
        </authorList>
    </citation>
    <scope>NUCLEOTIDE SEQUENCE [LARGE SCALE GENOMIC DNA]</scope>
    <source>
        <strain evidence="3">DSM 18752 / CCTCC AB 206139 / SM-A87</strain>
    </source>
</reference>
<feature type="transmembrane region" description="Helical" evidence="1">
    <location>
        <begin position="20"/>
        <end position="45"/>
    </location>
</feature>
<proteinExistence type="predicted"/>
<name>D5BET4_ZUNPS</name>
<dbReference type="EMBL" id="CP001650">
    <property type="protein sequence ID" value="ADF50813.1"/>
    <property type="molecule type" value="Genomic_DNA"/>
</dbReference>
<protein>
    <submittedName>
        <fullName evidence="2">Uncharacterized protein</fullName>
    </submittedName>
</protein>
<dbReference type="HOGENOM" id="CLU_2014402_0_0_10"/>
<keyword evidence="1" id="KW-0812">Transmembrane</keyword>
<organism evidence="2 3">
    <name type="scientific">Zunongwangia profunda (strain DSM 18752 / CCTCC AB 206139 / SM-A87)</name>
    <name type="common">Wangia profunda</name>
    <dbReference type="NCBI Taxonomy" id="655815"/>
    <lineage>
        <taxon>Bacteria</taxon>
        <taxon>Pseudomonadati</taxon>
        <taxon>Bacteroidota</taxon>
        <taxon>Flavobacteriia</taxon>
        <taxon>Flavobacteriales</taxon>
        <taxon>Flavobacteriaceae</taxon>
        <taxon>Zunongwangia</taxon>
    </lineage>
</organism>
<dbReference type="KEGG" id="zpr:ZPR_0455"/>
<dbReference type="Proteomes" id="UP000001654">
    <property type="component" value="Chromosome"/>
</dbReference>
<sequence length="123" mass="14453">MYGLFHKEYFASVNIGATFYVFSDLTFSVVIVILFAVFGLGYWLMDIFQKQLITWMIAYHVYISVFGMLILLVFYGYFQQLEIDYAFSQTIMMLMFIIAAITIAAQLLFPLNFIVSFLRKKKR</sequence>
<gene>
    <name evidence="2" type="ordered locus">ZPR_0455</name>
</gene>
<dbReference type="AlphaFoldDB" id="D5BET4"/>
<accession>D5BET4</accession>
<evidence type="ECO:0000313" key="3">
    <source>
        <dbReference type="Proteomes" id="UP000001654"/>
    </source>
</evidence>
<evidence type="ECO:0000313" key="2">
    <source>
        <dbReference type="EMBL" id="ADF50813.1"/>
    </source>
</evidence>